<gene>
    <name evidence="8 11" type="primary">hisS</name>
    <name evidence="11" type="ORF">COX36_03175</name>
</gene>
<dbReference type="InterPro" id="IPR015807">
    <property type="entry name" value="His-tRNA-ligase"/>
</dbReference>
<feature type="binding site" evidence="9">
    <location>
        <position position="117"/>
    </location>
    <ligand>
        <name>L-histidine</name>
        <dbReference type="ChEBI" id="CHEBI:57595"/>
    </ligand>
</feature>
<evidence type="ECO:0000256" key="5">
    <source>
        <dbReference type="ARBA" id="ARBA00022917"/>
    </source>
</evidence>
<accession>A0A2G9YW50</accession>
<evidence type="ECO:0000256" key="9">
    <source>
        <dbReference type="PIRSR" id="PIRSR001549-1"/>
    </source>
</evidence>
<comment type="catalytic activity">
    <reaction evidence="7 8">
        <text>tRNA(His) + L-histidine + ATP = L-histidyl-tRNA(His) + AMP + diphosphate + H(+)</text>
        <dbReference type="Rhea" id="RHEA:17313"/>
        <dbReference type="Rhea" id="RHEA-COMP:9665"/>
        <dbReference type="Rhea" id="RHEA-COMP:9689"/>
        <dbReference type="ChEBI" id="CHEBI:15378"/>
        <dbReference type="ChEBI" id="CHEBI:30616"/>
        <dbReference type="ChEBI" id="CHEBI:33019"/>
        <dbReference type="ChEBI" id="CHEBI:57595"/>
        <dbReference type="ChEBI" id="CHEBI:78442"/>
        <dbReference type="ChEBI" id="CHEBI:78527"/>
        <dbReference type="ChEBI" id="CHEBI:456215"/>
        <dbReference type="EC" id="6.1.1.21"/>
    </reaction>
</comment>
<feature type="binding site" evidence="9">
    <location>
        <position position="276"/>
    </location>
    <ligand>
        <name>L-histidine</name>
        <dbReference type="ChEBI" id="CHEBI:57595"/>
    </ligand>
</feature>
<dbReference type="Proteomes" id="UP000230273">
    <property type="component" value="Unassembled WGS sequence"/>
</dbReference>
<dbReference type="InterPro" id="IPR045864">
    <property type="entry name" value="aa-tRNA-synth_II/BPL/LPL"/>
</dbReference>
<dbReference type="InterPro" id="IPR033656">
    <property type="entry name" value="HisRS_anticodon"/>
</dbReference>
<feature type="binding site" evidence="9">
    <location>
        <position position="131"/>
    </location>
    <ligand>
        <name>L-histidine</name>
        <dbReference type="ChEBI" id="CHEBI:57595"/>
    </ligand>
</feature>
<organism evidence="11 12">
    <name type="scientific">Candidatus Nealsonbacteria bacterium CG23_combo_of_CG06-09_8_20_14_all_38_19</name>
    <dbReference type="NCBI Taxonomy" id="1974721"/>
    <lineage>
        <taxon>Bacteria</taxon>
        <taxon>Candidatus Nealsoniibacteriota</taxon>
    </lineage>
</organism>
<evidence type="ECO:0000313" key="12">
    <source>
        <dbReference type="Proteomes" id="UP000230273"/>
    </source>
</evidence>
<keyword evidence="5 8" id="KW-0648">Protein biosynthesis</keyword>
<feature type="binding site" evidence="9">
    <location>
        <position position="135"/>
    </location>
    <ligand>
        <name>L-histidine</name>
        <dbReference type="ChEBI" id="CHEBI:57595"/>
    </ligand>
</feature>
<dbReference type="GO" id="GO:0004821">
    <property type="term" value="F:histidine-tRNA ligase activity"/>
    <property type="evidence" value="ECO:0007669"/>
    <property type="project" value="UniProtKB-UniRule"/>
</dbReference>
<dbReference type="PIRSF" id="PIRSF001549">
    <property type="entry name" value="His-tRNA_synth"/>
    <property type="match status" value="1"/>
</dbReference>
<dbReference type="PROSITE" id="PS50862">
    <property type="entry name" value="AA_TRNA_LIGASE_II"/>
    <property type="match status" value="1"/>
</dbReference>
<feature type="domain" description="Aminoacyl-transfer RNA synthetases class-II family profile" evidence="10">
    <location>
        <begin position="30"/>
        <end position="344"/>
    </location>
</feature>
<keyword evidence="4 8" id="KW-0067">ATP-binding</keyword>
<dbReference type="CDD" id="cd00859">
    <property type="entry name" value="HisRS_anticodon"/>
    <property type="match status" value="1"/>
</dbReference>
<keyword evidence="3 8" id="KW-0547">Nucleotide-binding</keyword>
<dbReference type="Gene3D" id="3.30.930.10">
    <property type="entry name" value="Bira Bifunctional Protein, Domain 2"/>
    <property type="match status" value="1"/>
</dbReference>
<feature type="binding site" evidence="9">
    <location>
        <begin position="87"/>
        <end position="89"/>
    </location>
    <ligand>
        <name>L-histidine</name>
        <dbReference type="ChEBI" id="CHEBI:57595"/>
    </ligand>
</feature>
<comment type="subcellular location">
    <subcellularLocation>
        <location evidence="8">Cytoplasm</location>
    </subcellularLocation>
</comment>
<dbReference type="PANTHER" id="PTHR11476">
    <property type="entry name" value="HISTIDYL-TRNA SYNTHETASE"/>
    <property type="match status" value="1"/>
</dbReference>
<feature type="binding site" evidence="9">
    <location>
        <begin position="280"/>
        <end position="281"/>
    </location>
    <ligand>
        <name>L-histidine</name>
        <dbReference type="ChEBI" id="CHEBI:57595"/>
    </ligand>
</feature>
<sequence length="439" mass="49246">MKEINVQPPSGTRDFLSKDVKKREWALNMIKQVFEVFGFAPIDTPAFERIETLTGKYGEEGEKLMFKILKRGNQAASGETDLALRYDFTVPLVRFFAKYQNQLPRPFRRYQIGPVWRADRPGKGRFREFYQCDIDVIGSSSLVADAEVILALTRSLSCLGLPGYIVRLNSRRVLTGLLEAYGIPETSRQDTLTALDKLDKIGVSGVAEELKSRGLPKLVISQISDDLSQKDMGRIRDRAVISRIGQEGLQEVDEIISLVSLLMADGRIEFSPFMARGLDYYTGPIFEIYLKGATGAIASGGRYDDLVGKFVGGQVPACGGSLGIDRILSTLEVKNPNREDGLKPQVFVTVWDRSMRPEALQIAEELRNERIITEVFLEEGKISNQIRLASNRGAKYCLFYGPDEQTKKEVTIKNLSTGEQRSVSREKIAETLQKLVQER</sequence>
<dbReference type="SUPFAM" id="SSF52954">
    <property type="entry name" value="Class II aaRS ABD-related"/>
    <property type="match status" value="1"/>
</dbReference>
<keyword evidence="8" id="KW-0963">Cytoplasm</keyword>
<dbReference type="InterPro" id="IPR006195">
    <property type="entry name" value="aa-tRNA-synth_II"/>
</dbReference>
<dbReference type="Pfam" id="PF13393">
    <property type="entry name" value="tRNA-synt_His"/>
    <property type="match status" value="1"/>
</dbReference>
<dbReference type="GO" id="GO:0006427">
    <property type="term" value="P:histidyl-tRNA aminoacylation"/>
    <property type="evidence" value="ECO:0007669"/>
    <property type="project" value="UniProtKB-UniRule"/>
</dbReference>
<comment type="caution">
    <text evidence="11">The sequence shown here is derived from an EMBL/GenBank/DDBJ whole genome shotgun (WGS) entry which is preliminary data.</text>
</comment>
<keyword evidence="6 8" id="KW-0030">Aminoacyl-tRNA synthetase</keyword>
<dbReference type="HAMAP" id="MF_00127">
    <property type="entry name" value="His_tRNA_synth"/>
    <property type="match status" value="1"/>
</dbReference>
<evidence type="ECO:0000256" key="2">
    <source>
        <dbReference type="ARBA" id="ARBA00022598"/>
    </source>
</evidence>
<comment type="similarity">
    <text evidence="1 8">Belongs to the class-II aminoacyl-tRNA synthetase family.</text>
</comment>
<comment type="subunit">
    <text evidence="8">Homodimer.</text>
</comment>
<keyword evidence="2 8" id="KW-0436">Ligase</keyword>
<dbReference type="GO" id="GO:0005737">
    <property type="term" value="C:cytoplasm"/>
    <property type="evidence" value="ECO:0007669"/>
    <property type="project" value="UniProtKB-SubCell"/>
</dbReference>
<dbReference type="SUPFAM" id="SSF55681">
    <property type="entry name" value="Class II aaRS and biotin synthetases"/>
    <property type="match status" value="1"/>
</dbReference>
<dbReference type="InterPro" id="IPR004516">
    <property type="entry name" value="HisRS/HisZ"/>
</dbReference>
<evidence type="ECO:0000259" key="10">
    <source>
        <dbReference type="PROSITE" id="PS50862"/>
    </source>
</evidence>
<evidence type="ECO:0000256" key="3">
    <source>
        <dbReference type="ARBA" id="ARBA00022741"/>
    </source>
</evidence>
<evidence type="ECO:0000313" key="11">
    <source>
        <dbReference type="EMBL" id="PIP23464.1"/>
    </source>
</evidence>
<evidence type="ECO:0000256" key="8">
    <source>
        <dbReference type="HAMAP-Rule" id="MF_00127"/>
    </source>
</evidence>
<evidence type="ECO:0000256" key="6">
    <source>
        <dbReference type="ARBA" id="ARBA00023146"/>
    </source>
</evidence>
<dbReference type="EC" id="6.1.1.21" evidence="8"/>
<name>A0A2G9YW50_9BACT</name>
<dbReference type="InterPro" id="IPR041715">
    <property type="entry name" value="HisRS-like_core"/>
</dbReference>
<evidence type="ECO:0000256" key="7">
    <source>
        <dbReference type="ARBA" id="ARBA00047639"/>
    </source>
</evidence>
<dbReference type="Gene3D" id="3.40.50.800">
    <property type="entry name" value="Anticodon-binding domain"/>
    <property type="match status" value="1"/>
</dbReference>
<dbReference type="PANTHER" id="PTHR11476:SF7">
    <property type="entry name" value="HISTIDINE--TRNA LIGASE"/>
    <property type="match status" value="1"/>
</dbReference>
<dbReference type="EMBL" id="PCRP01000051">
    <property type="protein sequence ID" value="PIP23464.1"/>
    <property type="molecule type" value="Genomic_DNA"/>
</dbReference>
<evidence type="ECO:0000256" key="4">
    <source>
        <dbReference type="ARBA" id="ARBA00022840"/>
    </source>
</evidence>
<reference evidence="11 12" key="1">
    <citation type="submission" date="2017-09" db="EMBL/GenBank/DDBJ databases">
        <title>Depth-based differentiation of microbial function through sediment-hosted aquifers and enrichment of novel symbionts in the deep terrestrial subsurface.</title>
        <authorList>
            <person name="Probst A.J."/>
            <person name="Ladd B."/>
            <person name="Jarett J.K."/>
            <person name="Geller-Mcgrath D.E."/>
            <person name="Sieber C.M."/>
            <person name="Emerson J.B."/>
            <person name="Anantharaman K."/>
            <person name="Thomas B.C."/>
            <person name="Malmstrom R."/>
            <person name="Stieglmeier M."/>
            <person name="Klingl A."/>
            <person name="Woyke T."/>
            <person name="Ryan C.M."/>
            <person name="Banfield J.F."/>
        </authorList>
    </citation>
    <scope>NUCLEOTIDE SEQUENCE [LARGE SCALE GENOMIC DNA]</scope>
    <source>
        <strain evidence="11">CG23_combo_of_CG06-09_8_20_14_all_38_19</strain>
    </source>
</reference>
<dbReference type="InterPro" id="IPR004154">
    <property type="entry name" value="Anticodon-bd"/>
</dbReference>
<dbReference type="InterPro" id="IPR036621">
    <property type="entry name" value="Anticodon-bd_dom_sf"/>
</dbReference>
<dbReference type="GO" id="GO:0005524">
    <property type="term" value="F:ATP binding"/>
    <property type="evidence" value="ECO:0007669"/>
    <property type="project" value="UniProtKB-UniRule"/>
</dbReference>
<dbReference type="Pfam" id="PF03129">
    <property type="entry name" value="HGTP_anticodon"/>
    <property type="match status" value="1"/>
</dbReference>
<evidence type="ECO:0000256" key="1">
    <source>
        <dbReference type="ARBA" id="ARBA00008226"/>
    </source>
</evidence>
<dbReference type="AlphaFoldDB" id="A0A2G9YW50"/>
<protein>
    <recommendedName>
        <fullName evidence="8">Histidine--tRNA ligase</fullName>
        <ecNumber evidence="8">6.1.1.21</ecNumber>
    </recommendedName>
    <alternativeName>
        <fullName evidence="8">Histidyl-tRNA synthetase</fullName>
        <shortName evidence="8">HisRS</shortName>
    </alternativeName>
</protein>
<dbReference type="NCBIfam" id="TIGR00442">
    <property type="entry name" value="hisS"/>
    <property type="match status" value="1"/>
</dbReference>
<dbReference type="CDD" id="cd00773">
    <property type="entry name" value="HisRS-like_core"/>
    <property type="match status" value="1"/>
</dbReference>
<proteinExistence type="inferred from homology"/>